<accession>A0A938BLN3</accession>
<comment type="caution">
    <text evidence="1">The sequence shown here is derived from an EMBL/GenBank/DDBJ whole genome shotgun (WGS) entry which is preliminary data.</text>
</comment>
<dbReference type="Proteomes" id="UP000748308">
    <property type="component" value="Unassembled WGS sequence"/>
</dbReference>
<evidence type="ECO:0000313" key="1">
    <source>
        <dbReference type="EMBL" id="MBM3317189.1"/>
    </source>
</evidence>
<protein>
    <submittedName>
        <fullName evidence="1">Uncharacterized protein</fullName>
    </submittedName>
</protein>
<reference evidence="1" key="1">
    <citation type="submission" date="2019-03" db="EMBL/GenBank/DDBJ databases">
        <title>Lake Tanganyika Metagenome-Assembled Genomes (MAGs).</title>
        <authorList>
            <person name="Tran P."/>
        </authorList>
    </citation>
    <scope>NUCLEOTIDE SEQUENCE</scope>
    <source>
        <strain evidence="1">M_DeepCast_400m_m2_100</strain>
    </source>
</reference>
<name>A0A938BLN3_UNCEI</name>
<evidence type="ECO:0000313" key="2">
    <source>
        <dbReference type="Proteomes" id="UP000748308"/>
    </source>
</evidence>
<gene>
    <name evidence="1" type="ORF">FJY75_05005</name>
</gene>
<feature type="non-terminal residue" evidence="1">
    <location>
        <position position="314"/>
    </location>
</feature>
<dbReference type="EMBL" id="VGIY01000087">
    <property type="protein sequence ID" value="MBM3317189.1"/>
    <property type="molecule type" value="Genomic_DNA"/>
</dbReference>
<organism evidence="1 2">
    <name type="scientific">Eiseniibacteriota bacterium</name>
    <dbReference type="NCBI Taxonomy" id="2212470"/>
    <lineage>
        <taxon>Bacteria</taxon>
        <taxon>Candidatus Eiseniibacteriota</taxon>
    </lineage>
</organism>
<proteinExistence type="predicted"/>
<dbReference type="AlphaFoldDB" id="A0A938BLN3"/>
<sequence length="314" mass="33354">MGTAHFLQLERKDYDSGRWFARLRDEWAAGRVGLVEIAPEPSGDPELRAAIETMLASNGSYEPGDRAVIHARPAALDMAGETALLLRARGVEARIILGMASLGRQVRELVEIARRSVEGAPAGDATGAAREATAHAPAGDAAGALSGAATGGPAEAAAGAAAPPRDYSRADAAALDGIQACYRSLLEPIEREGRGHWIVPIGTAPDPEPDCVPALDFFSKAAGRGLAPLGALRVDGRIRSHDIWLYPGELDVRRLNEGLPAERHWTLDEWRALVFRSMAVGADELRRIALGTEAIALTIAASERGGRLHYARED</sequence>